<comment type="cofactor">
    <cofactor evidence="1">
        <name>siroheme</name>
        <dbReference type="ChEBI" id="CHEBI:60052"/>
    </cofactor>
</comment>
<dbReference type="InterPro" id="IPR041854">
    <property type="entry name" value="BFD-like_2Fe2S-bd_dom_sf"/>
</dbReference>
<dbReference type="PIRSF" id="PIRSF037149">
    <property type="entry name" value="NirB"/>
    <property type="match status" value="1"/>
</dbReference>
<dbReference type="Pfam" id="PF01077">
    <property type="entry name" value="NIR_SIR"/>
    <property type="match status" value="1"/>
</dbReference>
<dbReference type="InterPro" id="IPR017121">
    <property type="entry name" value="Nitrite_Rdtase_lsu"/>
</dbReference>
<dbReference type="NCBIfam" id="TIGR02374">
    <property type="entry name" value="nitri_red_nirB"/>
    <property type="match status" value="1"/>
</dbReference>
<evidence type="ECO:0000256" key="15">
    <source>
        <dbReference type="ARBA" id="ARBA00023063"/>
    </source>
</evidence>
<comment type="similarity">
    <text evidence="5">Belongs to the nitrite and sulfite reductase 4Fe-4S domain family.</text>
</comment>
<feature type="domain" description="Nitrite/sulphite reductase 4Fe-4S" evidence="18">
    <location>
        <begin position="628"/>
        <end position="764"/>
    </location>
</feature>
<dbReference type="CDD" id="cd19944">
    <property type="entry name" value="NirB_Fer2_BFD-like_2"/>
    <property type="match status" value="1"/>
</dbReference>
<dbReference type="EMBL" id="VIJZ01000002">
    <property type="protein sequence ID" value="TQS00507.1"/>
    <property type="molecule type" value="Genomic_DNA"/>
</dbReference>
<evidence type="ECO:0000256" key="9">
    <source>
        <dbReference type="ARBA" id="ARBA00022714"/>
    </source>
</evidence>
<dbReference type="PRINTS" id="PR00397">
    <property type="entry name" value="SIROHAEM"/>
</dbReference>
<dbReference type="PANTHER" id="PTHR43809:SF1">
    <property type="entry name" value="NITRITE REDUCTASE (NADH) LARGE SUBUNIT"/>
    <property type="match status" value="1"/>
</dbReference>
<dbReference type="Pfam" id="PF18267">
    <property type="entry name" value="Rubredoxin_C"/>
    <property type="match status" value="1"/>
</dbReference>
<evidence type="ECO:0000256" key="4">
    <source>
        <dbReference type="ARBA" id="ARBA00005096"/>
    </source>
</evidence>
<feature type="domain" description="BFD-like [2Fe-2S]-binding" evidence="20">
    <location>
        <begin position="420"/>
        <end position="468"/>
    </location>
</feature>
<dbReference type="Gene3D" id="3.30.390.30">
    <property type="match status" value="1"/>
</dbReference>
<evidence type="ECO:0000259" key="19">
    <source>
        <dbReference type="Pfam" id="PF03460"/>
    </source>
</evidence>
<evidence type="ECO:0000256" key="1">
    <source>
        <dbReference type="ARBA" id="ARBA00001929"/>
    </source>
</evidence>
<dbReference type="InterPro" id="IPR006067">
    <property type="entry name" value="NO2/SO3_Rdtase_4Fe4S_dom"/>
</dbReference>
<dbReference type="SUPFAM" id="SSF51905">
    <property type="entry name" value="FAD/NAD(P)-binding domain"/>
    <property type="match status" value="2"/>
</dbReference>
<keyword evidence="13" id="KW-0408">Iron</keyword>
<dbReference type="RefSeq" id="WP_142612214.1">
    <property type="nucleotide sequence ID" value="NZ_VIJZ01000002.1"/>
</dbReference>
<keyword evidence="7" id="KW-0349">Heme</keyword>
<keyword evidence="6" id="KW-0004">4Fe-4S</keyword>
<comment type="cofactor">
    <cofactor evidence="2">
        <name>[4Fe-4S] cluster</name>
        <dbReference type="ChEBI" id="CHEBI:49883"/>
    </cofactor>
</comment>
<evidence type="ECO:0000259" key="21">
    <source>
        <dbReference type="Pfam" id="PF07992"/>
    </source>
</evidence>
<dbReference type="Pfam" id="PF04324">
    <property type="entry name" value="Fer2_BFD"/>
    <property type="match status" value="2"/>
</dbReference>
<keyword evidence="10" id="KW-0479">Metal-binding</keyword>
<proteinExistence type="inferred from homology"/>
<feature type="domain" description="FAD/NAD(P)-binding" evidence="21">
    <location>
        <begin position="6"/>
        <end position="282"/>
    </location>
</feature>
<dbReference type="CDD" id="cd19943">
    <property type="entry name" value="NirB_Fer2_BFD-like_1"/>
    <property type="match status" value="1"/>
</dbReference>
<evidence type="ECO:0000256" key="12">
    <source>
        <dbReference type="ARBA" id="ARBA00023002"/>
    </source>
</evidence>
<protein>
    <submittedName>
        <fullName evidence="23">NAD(P)/FAD-dependent oxidoreductase</fullName>
    </submittedName>
</protein>
<comment type="cofactor">
    <cofactor evidence="3 17">
        <name>FAD</name>
        <dbReference type="ChEBI" id="CHEBI:57692"/>
    </cofactor>
</comment>
<comment type="pathway">
    <text evidence="4">Nitrogen metabolism; nitrate reduction (assimilation).</text>
</comment>
<dbReference type="Pfam" id="PF07992">
    <property type="entry name" value="Pyr_redox_2"/>
    <property type="match status" value="1"/>
</dbReference>
<evidence type="ECO:0000256" key="11">
    <source>
        <dbReference type="ARBA" id="ARBA00022827"/>
    </source>
</evidence>
<keyword evidence="12" id="KW-0560">Oxidoreductase</keyword>
<evidence type="ECO:0000256" key="6">
    <source>
        <dbReference type="ARBA" id="ARBA00022485"/>
    </source>
</evidence>
<dbReference type="Gene3D" id="3.30.413.10">
    <property type="entry name" value="Sulfite Reductase Hemoprotein, domain 1"/>
    <property type="match status" value="1"/>
</dbReference>
<dbReference type="InterPro" id="IPR023753">
    <property type="entry name" value="FAD/NAD-binding_dom"/>
</dbReference>
<name>A0ABY3BBB6_9BACL</name>
<dbReference type="InterPro" id="IPR016156">
    <property type="entry name" value="FAD/NAD-linked_Rdtase_dimer_sf"/>
</dbReference>
<dbReference type="Gene3D" id="3.50.50.60">
    <property type="entry name" value="FAD/NAD(P)-binding domain"/>
    <property type="match status" value="2"/>
</dbReference>
<evidence type="ECO:0000256" key="2">
    <source>
        <dbReference type="ARBA" id="ARBA00001966"/>
    </source>
</evidence>
<dbReference type="InterPro" id="IPR036188">
    <property type="entry name" value="FAD/NAD-bd_sf"/>
</dbReference>
<evidence type="ECO:0000259" key="22">
    <source>
        <dbReference type="Pfam" id="PF18267"/>
    </source>
</evidence>
<evidence type="ECO:0000256" key="3">
    <source>
        <dbReference type="ARBA" id="ARBA00001974"/>
    </source>
</evidence>
<dbReference type="Gene3D" id="1.10.10.1100">
    <property type="entry name" value="BFD-like [2Fe-2S]-binding domain"/>
    <property type="match status" value="1"/>
</dbReference>
<feature type="domain" description="BFD-like [2Fe-2S]-binding" evidence="20">
    <location>
        <begin position="483"/>
        <end position="532"/>
    </location>
</feature>
<dbReference type="InterPro" id="IPR012744">
    <property type="entry name" value="Nitri_red_NirB"/>
</dbReference>
<dbReference type="PRINTS" id="PR00411">
    <property type="entry name" value="PNDRDTASEI"/>
</dbReference>
<feature type="domain" description="NADH-rubredoxin oxidoreductase C-terminal" evidence="22">
    <location>
        <begin position="318"/>
        <end position="385"/>
    </location>
</feature>
<evidence type="ECO:0000256" key="10">
    <source>
        <dbReference type="ARBA" id="ARBA00022723"/>
    </source>
</evidence>
<dbReference type="InterPro" id="IPR036136">
    <property type="entry name" value="Nit/Sulf_reduc_fer-like_dom_sf"/>
</dbReference>
<evidence type="ECO:0000259" key="18">
    <source>
        <dbReference type="Pfam" id="PF01077"/>
    </source>
</evidence>
<dbReference type="InterPro" id="IPR006066">
    <property type="entry name" value="NO2/SO3_Rdtase_FeS/sirohaem_BS"/>
</dbReference>
<feature type="domain" description="Nitrite/Sulfite reductase ferredoxin-like" evidence="19">
    <location>
        <begin position="558"/>
        <end position="620"/>
    </location>
</feature>
<evidence type="ECO:0000313" key="23">
    <source>
        <dbReference type="EMBL" id="TQS00507.1"/>
    </source>
</evidence>
<keyword evidence="24" id="KW-1185">Reference proteome</keyword>
<keyword evidence="8 17" id="KW-0285">Flavoprotein</keyword>
<keyword evidence="11 17" id="KW-0274">FAD</keyword>
<reference evidence="23 24" key="1">
    <citation type="submission" date="2019-07" db="EMBL/GenBank/DDBJ databases">
        <title>Paenibacillus ottowii sp. nov. isolated from a fermentation system processing bovine manure.</title>
        <authorList>
            <person name="Velazquez L.F."/>
            <person name="Rajbanshi S."/>
            <person name="Guan S."/>
            <person name="Hinchee M."/>
            <person name="Welsh A."/>
        </authorList>
    </citation>
    <scope>NUCLEOTIDE SEQUENCE [LARGE SCALE GENOMIC DNA]</scope>
    <source>
        <strain evidence="23 24">MS2379</strain>
    </source>
</reference>
<evidence type="ECO:0000256" key="16">
    <source>
        <dbReference type="ARBA" id="ARBA00034078"/>
    </source>
</evidence>
<keyword evidence="15 17" id="KW-0534">Nitrate assimilation</keyword>
<dbReference type="SUPFAM" id="SSF56014">
    <property type="entry name" value="Nitrite and sulphite reductase 4Fe-4S domain-like"/>
    <property type="match status" value="1"/>
</dbReference>
<dbReference type="PANTHER" id="PTHR43809">
    <property type="entry name" value="NITRITE REDUCTASE (NADH) LARGE SUBUNIT"/>
    <property type="match status" value="1"/>
</dbReference>
<dbReference type="InterPro" id="IPR052034">
    <property type="entry name" value="NasD-like"/>
</dbReference>
<dbReference type="SUPFAM" id="SSF55124">
    <property type="entry name" value="Nitrite/Sulfite reductase N-terminal domain-like"/>
    <property type="match status" value="1"/>
</dbReference>
<evidence type="ECO:0000256" key="7">
    <source>
        <dbReference type="ARBA" id="ARBA00022617"/>
    </source>
</evidence>
<dbReference type="PROSITE" id="PS00365">
    <property type="entry name" value="NIR_SIR"/>
    <property type="match status" value="1"/>
</dbReference>
<comment type="caution">
    <text evidence="23">The sequence shown here is derived from an EMBL/GenBank/DDBJ whole genome shotgun (WGS) entry which is preliminary data.</text>
</comment>
<dbReference type="InterPro" id="IPR045854">
    <property type="entry name" value="NO2/SO3_Rdtase_4Fe4S_sf"/>
</dbReference>
<gene>
    <name evidence="23" type="ORF">FKV70_06955</name>
</gene>
<comment type="cofactor">
    <cofactor evidence="16">
        <name>[2Fe-2S] cluster</name>
        <dbReference type="ChEBI" id="CHEBI:190135"/>
    </cofactor>
</comment>
<dbReference type="Pfam" id="PF03460">
    <property type="entry name" value="NIR_SIR_ferr"/>
    <property type="match status" value="1"/>
</dbReference>
<dbReference type="PRINTS" id="PR00368">
    <property type="entry name" value="FADPNR"/>
</dbReference>
<dbReference type="InterPro" id="IPR005117">
    <property type="entry name" value="NiRdtase/SiRdtase_haem-b_fer"/>
</dbReference>
<evidence type="ECO:0000313" key="24">
    <source>
        <dbReference type="Proteomes" id="UP000319219"/>
    </source>
</evidence>
<evidence type="ECO:0000256" key="8">
    <source>
        <dbReference type="ARBA" id="ARBA00022630"/>
    </source>
</evidence>
<evidence type="ECO:0000256" key="14">
    <source>
        <dbReference type="ARBA" id="ARBA00023014"/>
    </source>
</evidence>
<evidence type="ECO:0000256" key="17">
    <source>
        <dbReference type="PIRNR" id="PIRNR037149"/>
    </source>
</evidence>
<evidence type="ECO:0000259" key="20">
    <source>
        <dbReference type="Pfam" id="PF04324"/>
    </source>
</evidence>
<organism evidence="23 24">
    <name type="scientific">Paenibacillus ottowii</name>
    <dbReference type="NCBI Taxonomy" id="2315729"/>
    <lineage>
        <taxon>Bacteria</taxon>
        <taxon>Bacillati</taxon>
        <taxon>Bacillota</taxon>
        <taxon>Bacilli</taxon>
        <taxon>Bacillales</taxon>
        <taxon>Paenibacillaceae</taxon>
        <taxon>Paenibacillus</taxon>
    </lineage>
</organism>
<dbReference type="Proteomes" id="UP000319219">
    <property type="component" value="Unassembled WGS sequence"/>
</dbReference>
<accession>A0ABY3BBB6</accession>
<evidence type="ECO:0000256" key="5">
    <source>
        <dbReference type="ARBA" id="ARBA00010429"/>
    </source>
</evidence>
<dbReference type="InterPro" id="IPR007419">
    <property type="entry name" value="BFD-like_2Fe2S-bd_dom"/>
</dbReference>
<evidence type="ECO:0000256" key="13">
    <source>
        <dbReference type="ARBA" id="ARBA00023004"/>
    </source>
</evidence>
<dbReference type="InterPro" id="IPR041575">
    <property type="entry name" value="Rubredoxin_C"/>
</dbReference>
<keyword evidence="9" id="KW-0001">2Fe-2S</keyword>
<sequence>MSYIQKLVLVGNGMAGIRTLEHLLKIAPGAYEITVFGAEPHPNYNRIMLSSVLAGGTGLQDIIINDWSWYEDNNIRLYTDDPVTAIDTKKQQVTSRSGRCVPYDLLLLATGSKAFILPLPGADKDGVIGFRDIRDCETMMETAKTHKKAAVIGGGLLGLEAARGLLNLGMDVTVIHINDYIMDRQLDEAASLMLRRELEEQGMTFLVNKRTTAIAGRRRVEGLKFADGSELEADLIVMAVGIKPDIELALSAGIPVNRGIIVNDHMETNIPGIYAVGECAEHRGITYGLVAPLYEQGGVLAQRLAGIETPGYSGSITSTRLKVSGVDVFSAGNYKDEPETRSLRYQDDIGGVYKKIVIKQERLIGAVLFGDTSDGAKLFSLIKSGESVVGREKELLLGFSPDQAEGNSVMTLEQMPEDEIVCGCNGVSKRDIREAIAAGCGSLGEIKTCTKASASCGGCKPVVEGILQLYAGVETGEAMKEGICGCTTLDREAIINAIRDMGLKSVKEVMNVLDWNEPEGCTKCRPALNYYLGMLWPLDYEDEKESRFTNERYHANIQKDGTYSVVPRIYGGVTSPADLKKIAAVAEKYNVPLVKFTGGQRLDLLGVKKEDLPGIWSELDMPSGYAYGKTLRTVKTCVGNTFCRFGTQDAMGMGIRLEKAFERLNTPSKVKLAVSGCPRNCAEATIKDLGVVAIDGGWGIYIGGNGGIKVRAAELLCTVKTEAEVMEWTGAYLQYYREQANWNERTAHWVERVGVDSIKQVLADAETRQQLVTRIEETLSTTTDPWHEIIHNEELRKNFVQLPELKAVTE</sequence>
<keyword evidence="14" id="KW-0411">Iron-sulfur</keyword>